<accession>A0AAV1BW98</accession>
<dbReference type="PANTHER" id="PTHR19957:SF314">
    <property type="entry name" value="SYNTAXIN-124-RELATED"/>
    <property type="match status" value="1"/>
</dbReference>
<dbReference type="GO" id="GO:0006887">
    <property type="term" value="P:exocytosis"/>
    <property type="evidence" value="ECO:0007669"/>
    <property type="project" value="TreeGrafter"/>
</dbReference>
<dbReference type="GO" id="GO:0031201">
    <property type="term" value="C:SNARE complex"/>
    <property type="evidence" value="ECO:0007669"/>
    <property type="project" value="TreeGrafter"/>
</dbReference>
<name>A0AAV1BW98_OLDCO</name>
<dbReference type="GO" id="GO:0048278">
    <property type="term" value="P:vesicle docking"/>
    <property type="evidence" value="ECO:0007669"/>
    <property type="project" value="TreeGrafter"/>
</dbReference>
<feature type="domain" description="Syntaxin N-terminal" evidence="5">
    <location>
        <begin position="29"/>
        <end position="162"/>
    </location>
</feature>
<evidence type="ECO:0000256" key="2">
    <source>
        <dbReference type="SAM" id="Coils"/>
    </source>
</evidence>
<dbReference type="Proteomes" id="UP001161247">
    <property type="component" value="Chromosome 1"/>
</dbReference>
<dbReference type="AlphaFoldDB" id="A0AAV1BW98"/>
<dbReference type="GO" id="GO:0005484">
    <property type="term" value="F:SNAP receptor activity"/>
    <property type="evidence" value="ECO:0007669"/>
    <property type="project" value="TreeGrafter"/>
</dbReference>
<evidence type="ECO:0000259" key="5">
    <source>
        <dbReference type="SMART" id="SM00503"/>
    </source>
</evidence>
<keyword evidence="2" id="KW-0175">Coiled coil</keyword>
<dbReference type="GO" id="GO:0006886">
    <property type="term" value="P:intracellular protein transport"/>
    <property type="evidence" value="ECO:0007669"/>
    <property type="project" value="TreeGrafter"/>
</dbReference>
<dbReference type="GO" id="GO:0012505">
    <property type="term" value="C:endomembrane system"/>
    <property type="evidence" value="ECO:0007669"/>
    <property type="project" value="TreeGrafter"/>
</dbReference>
<evidence type="ECO:0000256" key="1">
    <source>
        <dbReference type="ARBA" id="ARBA00022927"/>
    </source>
</evidence>
<proteinExistence type="predicted"/>
<dbReference type="InterPro" id="IPR006011">
    <property type="entry name" value="Syntaxin_N"/>
</dbReference>
<evidence type="ECO:0000256" key="3">
    <source>
        <dbReference type="SAM" id="MobiDB-lite"/>
    </source>
</evidence>
<keyword evidence="7" id="KW-1185">Reference proteome</keyword>
<sequence>MFSSAGSFKRYTDMKNQDDELEAGRRIANDATHLDHFTHEIDLSKEDLKTIEKLRKKLNDSNEQARTIQRASKMRELKFDMETDLDQVLKLAKNIIHRIEGLDRLLNNNNNNNNPPERRLSSATGPSIERTRISLIMGIGKKLREVMDEFQGLRVRLAAVYKETVENRYFCIAGEKKFIETIENLAANGELEDSLSDAIQEHGRDRVVDFVDEIHERREGSKNMQRNLVELHQMFLDMTSLVETQAHKSANGNGNGNGTGNGNGDHQMVRGNSFLKPAGAAQLQDQQMDYDGEAKRRATIGLVLAVFLVFMIIIPLFVAESNRDME</sequence>
<dbReference type="InterPro" id="IPR010989">
    <property type="entry name" value="SNARE"/>
</dbReference>
<dbReference type="GO" id="GO:0000149">
    <property type="term" value="F:SNARE binding"/>
    <property type="evidence" value="ECO:0007669"/>
    <property type="project" value="TreeGrafter"/>
</dbReference>
<feature type="compositionally biased region" description="Gly residues" evidence="3">
    <location>
        <begin position="253"/>
        <end position="263"/>
    </location>
</feature>
<feature type="coiled-coil region" evidence="2">
    <location>
        <begin position="44"/>
        <end position="71"/>
    </location>
</feature>
<feature type="region of interest" description="Disordered" evidence="3">
    <location>
        <begin position="247"/>
        <end position="266"/>
    </location>
</feature>
<dbReference type="Pfam" id="PF00804">
    <property type="entry name" value="Syntaxin"/>
    <property type="match status" value="1"/>
</dbReference>
<evidence type="ECO:0000313" key="6">
    <source>
        <dbReference type="EMBL" id="CAI9087599.1"/>
    </source>
</evidence>
<dbReference type="SMART" id="SM00503">
    <property type="entry name" value="SynN"/>
    <property type="match status" value="1"/>
</dbReference>
<dbReference type="GO" id="GO:0006906">
    <property type="term" value="P:vesicle fusion"/>
    <property type="evidence" value="ECO:0007669"/>
    <property type="project" value="TreeGrafter"/>
</dbReference>
<feature type="region of interest" description="Disordered" evidence="3">
    <location>
        <begin position="106"/>
        <end position="125"/>
    </location>
</feature>
<feature type="transmembrane region" description="Helical" evidence="4">
    <location>
        <begin position="298"/>
        <end position="318"/>
    </location>
</feature>
<keyword evidence="4" id="KW-0472">Membrane</keyword>
<dbReference type="SUPFAM" id="SSF47661">
    <property type="entry name" value="t-snare proteins"/>
    <property type="match status" value="1"/>
</dbReference>
<keyword evidence="4" id="KW-0812">Transmembrane</keyword>
<dbReference type="EMBL" id="OX459118">
    <property type="protein sequence ID" value="CAI9087599.1"/>
    <property type="molecule type" value="Genomic_DNA"/>
</dbReference>
<keyword evidence="1" id="KW-0813">Transport</keyword>
<protein>
    <submittedName>
        <fullName evidence="6">OLC1v1021707C1</fullName>
    </submittedName>
</protein>
<evidence type="ECO:0000256" key="4">
    <source>
        <dbReference type="SAM" id="Phobius"/>
    </source>
</evidence>
<reference evidence="6" key="1">
    <citation type="submission" date="2023-03" db="EMBL/GenBank/DDBJ databases">
        <authorList>
            <person name="Julca I."/>
        </authorList>
    </citation>
    <scope>NUCLEOTIDE SEQUENCE</scope>
</reference>
<keyword evidence="4" id="KW-1133">Transmembrane helix</keyword>
<organism evidence="6 7">
    <name type="scientific">Oldenlandia corymbosa var. corymbosa</name>
    <dbReference type="NCBI Taxonomy" id="529605"/>
    <lineage>
        <taxon>Eukaryota</taxon>
        <taxon>Viridiplantae</taxon>
        <taxon>Streptophyta</taxon>
        <taxon>Embryophyta</taxon>
        <taxon>Tracheophyta</taxon>
        <taxon>Spermatophyta</taxon>
        <taxon>Magnoliopsida</taxon>
        <taxon>eudicotyledons</taxon>
        <taxon>Gunneridae</taxon>
        <taxon>Pentapetalae</taxon>
        <taxon>asterids</taxon>
        <taxon>lamiids</taxon>
        <taxon>Gentianales</taxon>
        <taxon>Rubiaceae</taxon>
        <taxon>Rubioideae</taxon>
        <taxon>Spermacoceae</taxon>
        <taxon>Hedyotis-Oldenlandia complex</taxon>
        <taxon>Oldenlandia</taxon>
    </lineage>
</organism>
<dbReference type="PANTHER" id="PTHR19957">
    <property type="entry name" value="SYNTAXIN"/>
    <property type="match status" value="1"/>
</dbReference>
<dbReference type="GO" id="GO:0005886">
    <property type="term" value="C:plasma membrane"/>
    <property type="evidence" value="ECO:0007669"/>
    <property type="project" value="TreeGrafter"/>
</dbReference>
<gene>
    <name evidence="6" type="ORF">OLC1_LOCUS378</name>
</gene>
<dbReference type="Gene3D" id="1.20.58.70">
    <property type="match status" value="1"/>
</dbReference>
<dbReference type="InterPro" id="IPR045242">
    <property type="entry name" value="Syntaxin"/>
</dbReference>
<evidence type="ECO:0000313" key="7">
    <source>
        <dbReference type="Proteomes" id="UP001161247"/>
    </source>
</evidence>
<keyword evidence="1" id="KW-0653">Protein transport</keyword>